<comment type="similarity">
    <text evidence="12">Belongs to the G-protein coupled receptor 1 family.</text>
</comment>
<evidence type="ECO:0000256" key="10">
    <source>
        <dbReference type="ARBA" id="ARBA00023170"/>
    </source>
</evidence>
<evidence type="ECO:0000256" key="2">
    <source>
        <dbReference type="ARBA" id="ARBA00004651"/>
    </source>
</evidence>
<organism evidence="15 16">
    <name type="scientific">Phascolarctos cinereus</name>
    <name type="common">Koala</name>
    <dbReference type="NCBI Taxonomy" id="38626"/>
    <lineage>
        <taxon>Eukaryota</taxon>
        <taxon>Metazoa</taxon>
        <taxon>Chordata</taxon>
        <taxon>Craniata</taxon>
        <taxon>Vertebrata</taxon>
        <taxon>Euteleostomi</taxon>
        <taxon>Mammalia</taxon>
        <taxon>Metatheria</taxon>
        <taxon>Diprotodontia</taxon>
        <taxon>Phascolarctidae</taxon>
        <taxon>Phascolarctos</taxon>
    </lineage>
</organism>
<dbReference type="Gene3D" id="1.20.1070.10">
    <property type="entry name" value="Rhodopsin 7-helix transmembrane proteins"/>
    <property type="match status" value="1"/>
</dbReference>
<keyword evidence="15" id="KW-1185">Reference proteome</keyword>
<dbReference type="AlphaFoldDB" id="A0A6P5LSC1"/>
<reference evidence="16" key="1">
    <citation type="submission" date="2025-08" db="UniProtKB">
        <authorList>
            <consortium name="RefSeq"/>
        </authorList>
    </citation>
    <scope>IDENTIFICATION</scope>
    <source>
        <tissue evidence="16">Spleen</tissue>
    </source>
</reference>
<keyword evidence="6 13" id="KW-0552">Olfaction</keyword>
<feature type="transmembrane region" description="Helical" evidence="13">
    <location>
        <begin position="195"/>
        <end position="219"/>
    </location>
</feature>
<dbReference type="RefSeq" id="XP_020859204.1">
    <property type="nucleotide sequence ID" value="XM_021003545.1"/>
</dbReference>
<dbReference type="PROSITE" id="PS50262">
    <property type="entry name" value="G_PROTEIN_RECEP_F1_2"/>
    <property type="match status" value="1"/>
</dbReference>
<evidence type="ECO:0000256" key="7">
    <source>
        <dbReference type="ARBA" id="ARBA00022989"/>
    </source>
</evidence>
<evidence type="ECO:0000256" key="4">
    <source>
        <dbReference type="ARBA" id="ARBA00022606"/>
    </source>
</evidence>
<dbReference type="InterPro" id="IPR000276">
    <property type="entry name" value="GPCR_Rhodpsn"/>
</dbReference>
<dbReference type="InParanoid" id="A0A6P5LSC1"/>
<keyword evidence="3 13" id="KW-1003">Cell membrane</keyword>
<dbReference type="GO" id="GO:0005886">
    <property type="term" value="C:plasma membrane"/>
    <property type="evidence" value="ECO:0007669"/>
    <property type="project" value="UniProtKB-SubCell"/>
</dbReference>
<dbReference type="Proteomes" id="UP000515140">
    <property type="component" value="Unplaced"/>
</dbReference>
<keyword evidence="10 12" id="KW-0675">Receptor</keyword>
<keyword evidence="5 12" id="KW-0812">Transmembrane</keyword>
<accession>A0A6P5LSC1</accession>
<keyword evidence="7 13" id="KW-1133">Transmembrane helix</keyword>
<dbReference type="PANTHER" id="PTHR26452">
    <property type="entry name" value="OLFACTORY RECEPTOR"/>
    <property type="match status" value="1"/>
</dbReference>
<dbReference type="InterPro" id="IPR017452">
    <property type="entry name" value="GPCR_Rhodpsn_7TM"/>
</dbReference>
<dbReference type="PROSITE" id="PS00237">
    <property type="entry name" value="G_PROTEIN_RECEP_F1_1"/>
    <property type="match status" value="1"/>
</dbReference>
<dbReference type="PRINTS" id="PR00237">
    <property type="entry name" value="GPCRRHODOPSN"/>
</dbReference>
<comment type="function">
    <text evidence="1">Odorant receptor.</text>
</comment>
<sequence>MTNVTLVTEFILMGFSEVRELQILHAVLFLLIYLGALLGNLLIIVLTTFDEKLHTPMYFFLKHLSFLDLCYISVTVPKFISNTLANINSISFLGCITQVFLVVFLACTELALLTGMSYDRYVAICHPLRYAIIMKRRTCVKLSSSSWLSGGLSGLLHTATSFSLPFCESTRIHQFFCEIPQILRLSCSDNYSAEVGALAITSSLSFGCFLSIAISYIHIFQTVLKIPSVVGRSKAFSTCIPHLIVVTIFLHSAAAAYLKPTSACPSFVDWLVSVFYTVLPPTLNPIIYSLRNKDMKAALRKLLVSEERISIQVLLTSGFTLYPLNYPGYTSPPV</sequence>
<dbReference type="FunFam" id="1.20.1070.10:FF:000037">
    <property type="entry name" value="Olfactory receptor"/>
    <property type="match status" value="1"/>
</dbReference>
<dbReference type="Pfam" id="PF13853">
    <property type="entry name" value="7tm_4"/>
    <property type="match status" value="1"/>
</dbReference>
<feature type="transmembrane region" description="Helical" evidence="13">
    <location>
        <begin position="92"/>
        <end position="113"/>
    </location>
</feature>
<evidence type="ECO:0000313" key="16">
    <source>
        <dbReference type="RefSeq" id="XP_020859204.1"/>
    </source>
</evidence>
<dbReference type="InterPro" id="IPR000725">
    <property type="entry name" value="Olfact_rcpt"/>
</dbReference>
<keyword evidence="11 12" id="KW-0807">Transducer</keyword>
<feature type="domain" description="G-protein coupled receptors family 1 profile" evidence="14">
    <location>
        <begin position="39"/>
        <end position="288"/>
    </location>
</feature>
<evidence type="ECO:0000256" key="13">
    <source>
        <dbReference type="RuleBase" id="RU363047"/>
    </source>
</evidence>
<dbReference type="GO" id="GO:0004984">
    <property type="term" value="F:olfactory receptor activity"/>
    <property type="evidence" value="ECO:0007669"/>
    <property type="project" value="InterPro"/>
</dbReference>
<dbReference type="KEGG" id="pcw:110219839"/>
<keyword evidence="4 13" id="KW-0716">Sensory transduction</keyword>
<gene>
    <name evidence="16" type="primary">LOC110219839</name>
</gene>
<protein>
    <recommendedName>
        <fullName evidence="13">Olfactory receptor</fullName>
    </recommendedName>
</protein>
<evidence type="ECO:0000256" key="8">
    <source>
        <dbReference type="ARBA" id="ARBA00023040"/>
    </source>
</evidence>
<evidence type="ECO:0000256" key="5">
    <source>
        <dbReference type="ARBA" id="ARBA00022692"/>
    </source>
</evidence>
<evidence type="ECO:0000256" key="11">
    <source>
        <dbReference type="ARBA" id="ARBA00023224"/>
    </source>
</evidence>
<proteinExistence type="inferred from homology"/>
<evidence type="ECO:0000259" key="14">
    <source>
        <dbReference type="PROSITE" id="PS50262"/>
    </source>
</evidence>
<dbReference type="GO" id="GO:0004930">
    <property type="term" value="F:G protein-coupled receptor activity"/>
    <property type="evidence" value="ECO:0007669"/>
    <property type="project" value="UniProtKB-KW"/>
</dbReference>
<dbReference type="InterPro" id="IPR050516">
    <property type="entry name" value="Olfactory_GPCR"/>
</dbReference>
<feature type="transmembrane region" description="Helical" evidence="13">
    <location>
        <begin position="23"/>
        <end position="46"/>
    </location>
</feature>
<feature type="transmembrane region" description="Helical" evidence="13">
    <location>
        <begin position="270"/>
        <end position="290"/>
    </location>
</feature>
<dbReference type="FunCoup" id="A0A6P5LSC1">
    <property type="interactions" value="410"/>
</dbReference>
<dbReference type="SUPFAM" id="SSF81321">
    <property type="entry name" value="Family A G protein-coupled receptor-like"/>
    <property type="match status" value="1"/>
</dbReference>
<feature type="transmembrane region" description="Helical" evidence="13">
    <location>
        <begin position="58"/>
        <end position="80"/>
    </location>
</feature>
<evidence type="ECO:0000256" key="1">
    <source>
        <dbReference type="ARBA" id="ARBA00002936"/>
    </source>
</evidence>
<comment type="subcellular location">
    <subcellularLocation>
        <location evidence="2 13">Cell membrane</location>
        <topology evidence="2 13">Multi-pass membrane protein</topology>
    </subcellularLocation>
</comment>
<keyword evidence="9 13" id="KW-0472">Membrane</keyword>
<evidence type="ECO:0000313" key="15">
    <source>
        <dbReference type="Proteomes" id="UP000515140"/>
    </source>
</evidence>
<feature type="transmembrane region" description="Helical" evidence="13">
    <location>
        <begin position="240"/>
        <end position="258"/>
    </location>
</feature>
<evidence type="ECO:0000256" key="6">
    <source>
        <dbReference type="ARBA" id="ARBA00022725"/>
    </source>
</evidence>
<dbReference type="CDD" id="cd15227">
    <property type="entry name" value="7tmA_OR14-like"/>
    <property type="match status" value="1"/>
</dbReference>
<keyword evidence="8 12" id="KW-0297">G-protein coupled receptor</keyword>
<dbReference type="GeneID" id="110219839"/>
<name>A0A6P5LSC1_PHACI</name>
<evidence type="ECO:0000256" key="9">
    <source>
        <dbReference type="ARBA" id="ARBA00023136"/>
    </source>
</evidence>
<dbReference type="PRINTS" id="PR00245">
    <property type="entry name" value="OLFACTORYR"/>
</dbReference>
<evidence type="ECO:0000256" key="12">
    <source>
        <dbReference type="RuleBase" id="RU000688"/>
    </source>
</evidence>
<evidence type="ECO:0000256" key="3">
    <source>
        <dbReference type="ARBA" id="ARBA00022475"/>
    </source>
</evidence>